<dbReference type="Proteomes" id="UP000182412">
    <property type="component" value="Unassembled WGS sequence"/>
</dbReference>
<organism evidence="1 2">
    <name type="scientific">Selenomonas ruminantium</name>
    <dbReference type="NCBI Taxonomy" id="971"/>
    <lineage>
        <taxon>Bacteria</taxon>
        <taxon>Bacillati</taxon>
        <taxon>Bacillota</taxon>
        <taxon>Negativicutes</taxon>
        <taxon>Selenomonadales</taxon>
        <taxon>Selenomonadaceae</taxon>
        <taxon>Selenomonas</taxon>
    </lineage>
</organism>
<name>A0A1H0SAJ4_SELRU</name>
<sequence>MITKYLMIPHLQIQNANAASSPYTVGFPAMTAWLGMVHALQRRIQCREELKKISMTRAAVICHTCDLQVFHDEGNFYSSLIGTANPLKKSRKTGEFERPPFVEEARCHLEVSLLVELEEVSGSIEQIFEETVRQELPRLKAAGGDIVLRHGEQQDWRVIAVDNDEEKDVRRLKARLMPGYAIIERQDLLRHEEGKDALDCLLNAMQVQYTANRDADGNFTGWQRTKVSANGWLVPLAVGFRDLSGSLQVKEQRSYEYEHHFVEPLVTVGEFVMPYRLASIQEMMWEYDYDEADGLYLCRNMGEKDLRGEE</sequence>
<accession>A0A1H0SAJ4</accession>
<dbReference type="RefSeq" id="WP_074572356.1">
    <property type="nucleotide sequence ID" value="NZ_FNJQ01000016.1"/>
</dbReference>
<evidence type="ECO:0000313" key="1">
    <source>
        <dbReference type="EMBL" id="SDP38685.1"/>
    </source>
</evidence>
<dbReference type="EMBL" id="FNJQ01000016">
    <property type="protein sequence ID" value="SDP38685.1"/>
    <property type="molecule type" value="Genomic_DNA"/>
</dbReference>
<gene>
    <name evidence="1" type="ORF">SAMN05216366_11640</name>
</gene>
<dbReference type="Pfam" id="PF09614">
    <property type="entry name" value="Cas_Csy2"/>
    <property type="match status" value="1"/>
</dbReference>
<proteinExistence type="predicted"/>
<evidence type="ECO:0000313" key="2">
    <source>
        <dbReference type="Proteomes" id="UP000182412"/>
    </source>
</evidence>
<dbReference type="OrthoDB" id="1550641at2"/>
<dbReference type="NCBIfam" id="TIGR02565">
    <property type="entry name" value="cas_Csy2"/>
    <property type="match status" value="1"/>
</dbReference>
<dbReference type="CDD" id="cd09736">
    <property type="entry name" value="Csy2_I-F"/>
    <property type="match status" value="1"/>
</dbReference>
<dbReference type="AlphaFoldDB" id="A0A1H0SAJ4"/>
<reference evidence="1 2" key="1">
    <citation type="submission" date="2016-10" db="EMBL/GenBank/DDBJ databases">
        <authorList>
            <person name="de Groot N.N."/>
        </authorList>
    </citation>
    <scope>NUCLEOTIDE SEQUENCE [LARGE SCALE GENOMIC DNA]</scope>
    <source>
        <strain evidence="1 2">S137</strain>
    </source>
</reference>
<protein>
    <submittedName>
        <fullName evidence="1">CRISPR-associated protein Csy2</fullName>
    </submittedName>
</protein>
<dbReference type="InterPro" id="IPR013398">
    <property type="entry name" value="CRISPR-assoc_prot_Csy2"/>
</dbReference>